<dbReference type="NCBIfam" id="TIGR01536">
    <property type="entry name" value="asn_synth_AEB"/>
    <property type="match status" value="1"/>
</dbReference>
<comment type="similarity">
    <text evidence="2">Belongs to the asparagine synthetase family.</text>
</comment>
<dbReference type="SUPFAM" id="SSF52402">
    <property type="entry name" value="Adenine nucleotide alpha hydrolases-like"/>
    <property type="match status" value="1"/>
</dbReference>
<evidence type="ECO:0000256" key="7">
    <source>
        <dbReference type="ARBA" id="ARBA00048741"/>
    </source>
</evidence>
<keyword evidence="4 9" id="KW-0547">Nucleotide-binding</keyword>
<feature type="binding site" evidence="9">
    <location>
        <begin position="376"/>
        <end position="377"/>
    </location>
    <ligand>
        <name>ATP</name>
        <dbReference type="ChEBI" id="CHEBI:30616"/>
    </ligand>
</feature>
<evidence type="ECO:0000256" key="8">
    <source>
        <dbReference type="PIRSR" id="PIRSR001589-1"/>
    </source>
</evidence>
<dbReference type="GO" id="GO:0006529">
    <property type="term" value="P:asparagine biosynthetic process"/>
    <property type="evidence" value="ECO:0007669"/>
    <property type="project" value="UniProtKB-KW"/>
</dbReference>
<dbReference type="HOGENOM" id="CLU_014658_3_1_4"/>
<feature type="domain" description="Glutamine amidotransferase type-2" evidence="10">
    <location>
        <begin position="2"/>
        <end position="221"/>
    </location>
</feature>
<reference evidence="11 12" key="1">
    <citation type="journal article" date="2013" name="Genome Biol.">
        <title>Genomic analysis reveals key aspects of prokaryotic symbiosis in the phototrophic consortium "Chlorochromatium aggregatum".</title>
        <authorList>
            <person name="Liu Z."/>
            <person name="Muller J."/>
            <person name="Li T."/>
            <person name="Alvey R.M."/>
            <person name="Vogl K."/>
            <person name="Frigaard N.U."/>
            <person name="Rockwell N.C."/>
            <person name="Boyd E.S."/>
            <person name="Tomsho L.P."/>
            <person name="Schuster S.C."/>
            <person name="Henke P."/>
            <person name="Rohde M."/>
            <person name="Overmann J."/>
            <person name="Bryant D.A."/>
        </authorList>
    </citation>
    <scope>NUCLEOTIDE SEQUENCE [LARGE SCALE GENOMIC DNA]</scope>
    <source>
        <strain evidence="11">CR</strain>
    </source>
</reference>
<feature type="binding site" evidence="9">
    <location>
        <position position="102"/>
    </location>
    <ligand>
        <name>L-glutamine</name>
        <dbReference type="ChEBI" id="CHEBI:58359"/>
    </ligand>
</feature>
<dbReference type="RefSeq" id="WP_022771437.1">
    <property type="nucleotide sequence ID" value="NC_022576.1"/>
</dbReference>
<name>U5N518_9BURK</name>
<evidence type="ECO:0000256" key="9">
    <source>
        <dbReference type="PIRSR" id="PIRSR001589-2"/>
    </source>
</evidence>
<dbReference type="PIRSF" id="PIRSF001589">
    <property type="entry name" value="Asn_synthetase_glu-h"/>
    <property type="match status" value="1"/>
</dbReference>
<evidence type="ECO:0000313" key="12">
    <source>
        <dbReference type="Proteomes" id="UP000017184"/>
    </source>
</evidence>
<evidence type="ECO:0000256" key="5">
    <source>
        <dbReference type="ARBA" id="ARBA00022840"/>
    </source>
</evidence>
<dbReference type="eggNOG" id="COG0367">
    <property type="taxonomic scope" value="Bacteria"/>
</dbReference>
<dbReference type="InterPro" id="IPR017932">
    <property type="entry name" value="GATase_2_dom"/>
</dbReference>
<accession>U5N518</accession>
<dbReference type="STRING" id="946483.Cenrod_0502"/>
<organism evidence="11 12">
    <name type="scientific">Candidatus Symbiobacter mobilis CR</name>
    <dbReference type="NCBI Taxonomy" id="946483"/>
    <lineage>
        <taxon>Bacteria</taxon>
        <taxon>Pseudomonadati</taxon>
        <taxon>Pseudomonadota</taxon>
        <taxon>Betaproteobacteria</taxon>
        <taxon>Burkholderiales</taxon>
        <taxon>Comamonadaceae</taxon>
    </lineage>
</organism>
<keyword evidence="5 9" id="KW-0067">ATP-binding</keyword>
<dbReference type="GO" id="GO:0005829">
    <property type="term" value="C:cytosol"/>
    <property type="evidence" value="ECO:0007669"/>
    <property type="project" value="TreeGrafter"/>
</dbReference>
<keyword evidence="8" id="KW-0061">Asparagine biosynthesis</keyword>
<dbReference type="Proteomes" id="UP000017184">
    <property type="component" value="Chromosome"/>
</dbReference>
<dbReference type="InterPro" id="IPR014729">
    <property type="entry name" value="Rossmann-like_a/b/a_fold"/>
</dbReference>
<dbReference type="PATRIC" id="fig|946483.4.peg.504"/>
<dbReference type="CDD" id="cd01991">
    <property type="entry name" value="Asn_synthase_B_C"/>
    <property type="match status" value="1"/>
</dbReference>
<comment type="catalytic activity">
    <reaction evidence="7">
        <text>L-aspartate + L-glutamine + ATP + H2O = L-asparagine + L-glutamate + AMP + diphosphate + H(+)</text>
        <dbReference type="Rhea" id="RHEA:12228"/>
        <dbReference type="ChEBI" id="CHEBI:15377"/>
        <dbReference type="ChEBI" id="CHEBI:15378"/>
        <dbReference type="ChEBI" id="CHEBI:29985"/>
        <dbReference type="ChEBI" id="CHEBI:29991"/>
        <dbReference type="ChEBI" id="CHEBI:30616"/>
        <dbReference type="ChEBI" id="CHEBI:33019"/>
        <dbReference type="ChEBI" id="CHEBI:58048"/>
        <dbReference type="ChEBI" id="CHEBI:58359"/>
        <dbReference type="ChEBI" id="CHEBI:456215"/>
        <dbReference type="EC" id="6.3.5.4"/>
    </reaction>
</comment>
<proteinExistence type="inferred from homology"/>
<evidence type="ECO:0000259" key="10">
    <source>
        <dbReference type="PROSITE" id="PS51278"/>
    </source>
</evidence>
<evidence type="ECO:0000256" key="6">
    <source>
        <dbReference type="ARBA" id="ARBA00022962"/>
    </source>
</evidence>
<dbReference type="OrthoDB" id="9763290at2"/>
<keyword evidence="8" id="KW-0028">Amino-acid biosynthesis</keyword>
<keyword evidence="6 8" id="KW-0315">Glutamine amidotransferase</keyword>
<dbReference type="InterPro" id="IPR001962">
    <property type="entry name" value="Asn_synthase"/>
</dbReference>
<evidence type="ECO:0000256" key="1">
    <source>
        <dbReference type="ARBA" id="ARBA00005187"/>
    </source>
</evidence>
<feature type="active site" description="For GATase activity" evidence="8">
    <location>
        <position position="2"/>
    </location>
</feature>
<gene>
    <name evidence="11" type="primary">asnB-1</name>
    <name evidence="11" type="ORF">Cenrod_0502</name>
</gene>
<dbReference type="KEGG" id="cbx:Cenrod_0502"/>
<evidence type="ECO:0000256" key="3">
    <source>
        <dbReference type="ARBA" id="ARBA00012737"/>
    </source>
</evidence>
<evidence type="ECO:0000256" key="2">
    <source>
        <dbReference type="ARBA" id="ARBA00005752"/>
    </source>
</evidence>
<comment type="pathway">
    <text evidence="1">Amino-acid biosynthesis; L-asparagine biosynthesis; L-asparagine from L-aspartate (L-Gln route): step 1/1.</text>
</comment>
<dbReference type="CDD" id="cd00712">
    <property type="entry name" value="AsnB"/>
    <property type="match status" value="1"/>
</dbReference>
<dbReference type="InterPro" id="IPR033738">
    <property type="entry name" value="AsnB_N"/>
</dbReference>
<dbReference type="Gene3D" id="3.40.50.620">
    <property type="entry name" value="HUPs"/>
    <property type="match status" value="2"/>
</dbReference>
<dbReference type="GO" id="GO:0004066">
    <property type="term" value="F:asparagine synthase (glutamine-hydrolyzing) activity"/>
    <property type="evidence" value="ECO:0007669"/>
    <property type="project" value="UniProtKB-EC"/>
</dbReference>
<dbReference type="PROSITE" id="PS51278">
    <property type="entry name" value="GATASE_TYPE_2"/>
    <property type="match status" value="1"/>
</dbReference>
<evidence type="ECO:0000313" key="11">
    <source>
        <dbReference type="EMBL" id="AGX86616.1"/>
    </source>
</evidence>
<protein>
    <recommendedName>
        <fullName evidence="3">asparagine synthase (glutamine-hydrolyzing)</fullName>
        <ecNumber evidence="3">6.3.5.4</ecNumber>
    </recommendedName>
</protein>
<dbReference type="EC" id="6.3.5.4" evidence="3"/>
<dbReference type="InterPro" id="IPR006426">
    <property type="entry name" value="Asn_synth_AEB"/>
</dbReference>
<dbReference type="InterPro" id="IPR051786">
    <property type="entry name" value="ASN_synthetase/amidase"/>
</dbReference>
<dbReference type="Gene3D" id="3.60.20.10">
    <property type="entry name" value="Glutamine Phosphoribosylpyrophosphate, subunit 1, domain 1"/>
    <property type="match status" value="1"/>
</dbReference>
<dbReference type="InterPro" id="IPR029055">
    <property type="entry name" value="Ntn_hydrolases_N"/>
</dbReference>
<sequence>MCGLVGISFSPPFTLQEDNLRAALAALQHRGPDDAGVFMDAERGIGLAHARLSILDLSPLGHQPMLSEDGRVALVFNGEIYNFRELRAELEAVGHVFCGHSDTEVLLHLYLAWRAHGGDLAKTLRRLNGIFAFALWDAERGALLLARDALGVKPLYYCADAGHFAFASEIKALLPLIGRLGPLDATALHRYLSFLWCPGEGTPASNVKKLGPGEWIWVRNGVIEERVVWYRLPAFRHAPSAMDELAAVSGTVQHLRAAVHRQLVADVPVGAFLSGGLDSSSVVVFARERNPNIRCFTIESAGGTEAGTADDLPYARRVAEHLGVLLEVVRVDAARMAEDLAGMVAQLDEPLADPAPLNVLYISRLARECGMKVLLSGAGGDDLFTGYRRHRAVLAERYWHWLPRPVRQGLAGLAGTLDQRWAWGRRLRKAFDCAALDGDARLVNYFAWSRRDDLMALYTPEFRAAVGEAEAGAPMLDFLAGLPSDLVPLERMLALEQRFFLADHNLIYTDKMSMAAGVEVRVPFLDLELVEFAQRIPIRFKQRGSEGKWVLKKAMEPYLPKDAIYRPKSGFGAPLRRWMRFELRELLGDVLGEASLRRRGLFDPIAVQKLIAANDAGRVDASYTLLSLLCVELWCRRFMDEAGEHSPVFGGSLA</sequence>
<evidence type="ECO:0000256" key="4">
    <source>
        <dbReference type="ARBA" id="ARBA00022741"/>
    </source>
</evidence>
<dbReference type="AlphaFoldDB" id="U5N518"/>
<dbReference type="PANTHER" id="PTHR43284:SF1">
    <property type="entry name" value="ASPARAGINE SYNTHETASE"/>
    <property type="match status" value="1"/>
</dbReference>
<dbReference type="GO" id="GO:0005524">
    <property type="term" value="F:ATP binding"/>
    <property type="evidence" value="ECO:0007669"/>
    <property type="project" value="UniProtKB-KW"/>
</dbReference>
<keyword evidence="12" id="KW-1185">Reference proteome</keyword>
<dbReference type="EMBL" id="CP004885">
    <property type="protein sequence ID" value="AGX86616.1"/>
    <property type="molecule type" value="Genomic_DNA"/>
</dbReference>
<dbReference type="Pfam" id="PF00733">
    <property type="entry name" value="Asn_synthase"/>
    <property type="match status" value="1"/>
</dbReference>
<dbReference type="PANTHER" id="PTHR43284">
    <property type="entry name" value="ASPARAGINE SYNTHETASE (GLUTAMINE-HYDROLYZING)"/>
    <property type="match status" value="1"/>
</dbReference>
<dbReference type="SUPFAM" id="SSF56235">
    <property type="entry name" value="N-terminal nucleophile aminohydrolases (Ntn hydrolases)"/>
    <property type="match status" value="1"/>
</dbReference>
<dbReference type="Pfam" id="PF13537">
    <property type="entry name" value="GATase_7"/>
    <property type="match status" value="1"/>
</dbReference>